<dbReference type="GO" id="GO:0005524">
    <property type="term" value="F:ATP binding"/>
    <property type="evidence" value="ECO:0007669"/>
    <property type="project" value="UniProtKB-KW"/>
</dbReference>
<proteinExistence type="predicted"/>
<dbReference type="Pfam" id="PF00004">
    <property type="entry name" value="AAA"/>
    <property type="match status" value="1"/>
</dbReference>
<evidence type="ECO:0000256" key="2">
    <source>
        <dbReference type="ARBA" id="ARBA00022741"/>
    </source>
</evidence>
<comment type="caution">
    <text evidence="5">The sequence shown here is derived from an EMBL/GenBank/DDBJ whole genome shotgun (WGS) entry which is preliminary data.</text>
</comment>
<evidence type="ECO:0000313" key="5">
    <source>
        <dbReference type="EMBL" id="RZN65403.1"/>
    </source>
</evidence>
<dbReference type="InterPro" id="IPR003593">
    <property type="entry name" value="AAA+_ATPase"/>
</dbReference>
<dbReference type="Proteomes" id="UP000317158">
    <property type="component" value="Unassembled WGS sequence"/>
</dbReference>
<dbReference type="GO" id="GO:0006260">
    <property type="term" value="P:DNA replication"/>
    <property type="evidence" value="ECO:0007669"/>
    <property type="project" value="UniProtKB-KW"/>
</dbReference>
<dbReference type="SMART" id="SM00382">
    <property type="entry name" value="AAA"/>
    <property type="match status" value="1"/>
</dbReference>
<sequence length="431" mass="49956">MNWTEKYRPNFLKEVVGNKQSISKFKNWMNEFLNGKTKKVALLYGPTGVGKTSSVYAIANEFDFDVIELNASDQRNYQMIKRIAGSAVENYSINQKNKIILFDEADNLYGTSDKNGMRGIREILKKSIYPVVLTANDIKKVPKDVRNLCTSIKFDILKDSEVLFVLKNICIDEGIDLDIQMLKKIAKNNHDLRAAINDLYALSTGVIAINESIPLSISERDHDTDIYSLLQALFHKEDYSAAAQILHRIDETPEDVILWINENIFNIYKDDVGLLNVLNNLSLSDRYLGRIYIRQDYRFWKYATDLMLMGVLSSDKKNKKSHFYINFPKRWILLGKIKQRRELINGVCFKIAKTYNISMKKAKSHILPFLKKIYDDDISDKLKKEIGLTDAELSLIFNKNDFKKLYLKHKKDVSKKETIKPEKVQKSIFDF</sequence>
<evidence type="ECO:0000256" key="1">
    <source>
        <dbReference type="ARBA" id="ARBA00022705"/>
    </source>
</evidence>
<evidence type="ECO:0000256" key="3">
    <source>
        <dbReference type="ARBA" id="ARBA00022840"/>
    </source>
</evidence>
<dbReference type="PANTHER" id="PTHR23389:SF6">
    <property type="entry name" value="REPLICATION FACTOR C SUBUNIT 1"/>
    <property type="match status" value="1"/>
</dbReference>
<reference evidence="5 6" key="1">
    <citation type="journal article" date="2019" name="Nat. Microbiol.">
        <title>Wide diversity of methane and short-chain alkane metabolisms in uncultured archaea.</title>
        <authorList>
            <person name="Borrel G."/>
            <person name="Adam P.S."/>
            <person name="McKay L.J."/>
            <person name="Chen L.X."/>
            <person name="Sierra-Garcia I.N."/>
            <person name="Sieber C.M."/>
            <person name="Letourneur Q."/>
            <person name="Ghozlane A."/>
            <person name="Andersen G.L."/>
            <person name="Li W.J."/>
            <person name="Hallam S.J."/>
            <person name="Muyzer G."/>
            <person name="de Oliveira V.M."/>
            <person name="Inskeep W.P."/>
            <person name="Banfield J.F."/>
            <person name="Gribaldo S."/>
        </authorList>
    </citation>
    <scope>NUCLEOTIDE SEQUENCE [LARGE SCALE GENOMIC DNA]</scope>
    <source>
        <strain evidence="5">NM1a</strain>
    </source>
</reference>
<organism evidence="5 6">
    <name type="scientific">Methanoliparum thermophilum</name>
    <dbReference type="NCBI Taxonomy" id="2491083"/>
    <lineage>
        <taxon>Archaea</taxon>
        <taxon>Methanobacteriati</taxon>
        <taxon>Methanobacteriota</taxon>
        <taxon>Candidatus Methanoliparia</taxon>
        <taxon>Candidatus Methanoliparales</taxon>
        <taxon>Candidatus Methanoliparaceae</taxon>
        <taxon>Candidatus Methanoliparum</taxon>
    </lineage>
</organism>
<keyword evidence="2" id="KW-0547">Nucleotide-binding</keyword>
<dbReference type="PANTHER" id="PTHR23389">
    <property type="entry name" value="CHROMOSOME TRANSMISSION FIDELITY FACTOR 18"/>
    <property type="match status" value="1"/>
</dbReference>
<evidence type="ECO:0000259" key="4">
    <source>
        <dbReference type="SMART" id="SM00382"/>
    </source>
</evidence>
<gene>
    <name evidence="5" type="ORF">EF806_00480</name>
</gene>
<dbReference type="SUPFAM" id="SSF52540">
    <property type="entry name" value="P-loop containing nucleoside triphosphate hydrolases"/>
    <property type="match status" value="1"/>
</dbReference>
<dbReference type="InterPro" id="IPR027417">
    <property type="entry name" value="P-loop_NTPase"/>
</dbReference>
<dbReference type="Gene3D" id="3.40.50.300">
    <property type="entry name" value="P-loop containing nucleotide triphosphate hydrolases"/>
    <property type="match status" value="1"/>
</dbReference>
<dbReference type="NCBIfam" id="NF003229">
    <property type="entry name" value="PRK04195.1-5"/>
    <property type="match status" value="1"/>
</dbReference>
<dbReference type="AlphaFoldDB" id="A0A520KTI6"/>
<dbReference type="GO" id="GO:0016887">
    <property type="term" value="F:ATP hydrolysis activity"/>
    <property type="evidence" value="ECO:0007669"/>
    <property type="project" value="InterPro"/>
</dbReference>
<keyword evidence="3" id="KW-0067">ATP-binding</keyword>
<protein>
    <submittedName>
        <fullName evidence="5">Replication factor C large subunit</fullName>
    </submittedName>
</protein>
<feature type="domain" description="AAA+ ATPase" evidence="4">
    <location>
        <begin position="37"/>
        <end position="160"/>
    </location>
</feature>
<keyword evidence="1" id="KW-0235">DNA replication</keyword>
<name>A0A520KTI6_METT2</name>
<dbReference type="EMBL" id="RXIF01000002">
    <property type="protein sequence ID" value="RZN65403.1"/>
    <property type="molecule type" value="Genomic_DNA"/>
</dbReference>
<dbReference type="InterPro" id="IPR003959">
    <property type="entry name" value="ATPase_AAA_core"/>
</dbReference>
<evidence type="ECO:0000313" key="6">
    <source>
        <dbReference type="Proteomes" id="UP000317158"/>
    </source>
</evidence>
<dbReference type="CDD" id="cd18140">
    <property type="entry name" value="HLD_clamp_RFC"/>
    <property type="match status" value="1"/>
</dbReference>
<dbReference type="InterPro" id="IPR047854">
    <property type="entry name" value="RFC_lid"/>
</dbReference>
<accession>A0A520KTI6</accession>